<organism evidence="5 6">
    <name type="scientific">Algoriphagus aestuariicola</name>
    <dbReference type="NCBI Taxonomy" id="1852016"/>
    <lineage>
        <taxon>Bacteria</taxon>
        <taxon>Pseudomonadati</taxon>
        <taxon>Bacteroidota</taxon>
        <taxon>Cytophagia</taxon>
        <taxon>Cytophagales</taxon>
        <taxon>Cyclobacteriaceae</taxon>
        <taxon>Algoriphagus</taxon>
    </lineage>
</organism>
<dbReference type="PANTHER" id="PTHR43280">
    <property type="entry name" value="ARAC-FAMILY TRANSCRIPTIONAL REGULATOR"/>
    <property type="match status" value="1"/>
</dbReference>
<dbReference type="RefSeq" id="WP_206570753.1">
    <property type="nucleotide sequence ID" value="NZ_JAFKCW010000004.1"/>
</dbReference>
<protein>
    <submittedName>
        <fullName evidence="5">Helix-turn-helix domain-containing protein</fullName>
    </submittedName>
</protein>
<keyword evidence="3" id="KW-0804">Transcription</keyword>
<dbReference type="InterPro" id="IPR014710">
    <property type="entry name" value="RmlC-like_jellyroll"/>
</dbReference>
<dbReference type="SUPFAM" id="SSF51215">
    <property type="entry name" value="Regulatory protein AraC"/>
    <property type="match status" value="1"/>
</dbReference>
<evidence type="ECO:0000256" key="3">
    <source>
        <dbReference type="ARBA" id="ARBA00023163"/>
    </source>
</evidence>
<dbReference type="Gene3D" id="2.60.120.10">
    <property type="entry name" value="Jelly Rolls"/>
    <property type="match status" value="1"/>
</dbReference>
<dbReference type="InterPro" id="IPR020449">
    <property type="entry name" value="Tscrpt_reg_AraC-type_HTH"/>
</dbReference>
<dbReference type="SUPFAM" id="SSF46689">
    <property type="entry name" value="Homeodomain-like"/>
    <property type="match status" value="1"/>
</dbReference>
<keyword evidence="2" id="KW-0238">DNA-binding</keyword>
<dbReference type="InterPro" id="IPR037923">
    <property type="entry name" value="HTH-like"/>
</dbReference>
<keyword evidence="6" id="KW-1185">Reference proteome</keyword>
<proteinExistence type="predicted"/>
<dbReference type="EMBL" id="JAFKCW010000004">
    <property type="protein sequence ID" value="MBN7802740.1"/>
    <property type="molecule type" value="Genomic_DNA"/>
</dbReference>
<sequence length="292" mass="33742">MKKESLPIYQIPDFETNRPDASAFYHSRLGRHLHTHHFIQKPHKHDFYILLLFTAGSGTHAIDVQSYSVEAGAFFFLAPGQVHSWQLSEDCEGHILFFSTEFYSFGFPSKNLLHYPFFSASEMPSRLLLPAKQQVDVERLFEAMEAEILNPASSKKEMLRSYLEILLITLSRIYESAYGLKTENRPSQNRQKALESAIETHFRSQHQASFYSDLLNLSLKQLNRQSKTFLGKTVSQLVIDRIILEAQRLLTYSDKNISEIASQLGFEDPSYFSRLFRKKSGSTPEQFRKSTR</sequence>
<dbReference type="SMART" id="SM00342">
    <property type="entry name" value="HTH_ARAC"/>
    <property type="match status" value="1"/>
</dbReference>
<evidence type="ECO:0000313" key="5">
    <source>
        <dbReference type="EMBL" id="MBN7802740.1"/>
    </source>
</evidence>
<dbReference type="PRINTS" id="PR00032">
    <property type="entry name" value="HTHARAC"/>
</dbReference>
<evidence type="ECO:0000313" key="6">
    <source>
        <dbReference type="Proteomes" id="UP000664698"/>
    </source>
</evidence>
<comment type="caution">
    <text evidence="5">The sequence shown here is derived from an EMBL/GenBank/DDBJ whole genome shotgun (WGS) entry which is preliminary data.</text>
</comment>
<keyword evidence="1" id="KW-0805">Transcription regulation</keyword>
<dbReference type="PANTHER" id="PTHR43280:SF32">
    <property type="entry name" value="TRANSCRIPTIONAL REGULATORY PROTEIN"/>
    <property type="match status" value="1"/>
</dbReference>
<dbReference type="Pfam" id="PF12833">
    <property type="entry name" value="HTH_18"/>
    <property type="match status" value="1"/>
</dbReference>
<dbReference type="InterPro" id="IPR018060">
    <property type="entry name" value="HTH_AraC"/>
</dbReference>
<evidence type="ECO:0000256" key="2">
    <source>
        <dbReference type="ARBA" id="ARBA00023125"/>
    </source>
</evidence>
<feature type="domain" description="HTH araC/xylS-type" evidence="4">
    <location>
        <begin position="192"/>
        <end position="290"/>
    </location>
</feature>
<dbReference type="Proteomes" id="UP000664698">
    <property type="component" value="Unassembled WGS sequence"/>
</dbReference>
<dbReference type="InterPro" id="IPR003313">
    <property type="entry name" value="AraC-bd"/>
</dbReference>
<dbReference type="Gene3D" id="1.10.10.60">
    <property type="entry name" value="Homeodomain-like"/>
    <property type="match status" value="1"/>
</dbReference>
<reference evidence="5 6" key="1">
    <citation type="submission" date="2021-03" db="EMBL/GenBank/DDBJ databases">
        <title>novel species isolated from a fishpond in China.</title>
        <authorList>
            <person name="Lu H."/>
            <person name="Cai Z."/>
        </authorList>
    </citation>
    <scope>NUCLEOTIDE SEQUENCE [LARGE SCALE GENOMIC DNA]</scope>
    <source>
        <strain evidence="5 6">JCM 31546</strain>
    </source>
</reference>
<evidence type="ECO:0000259" key="4">
    <source>
        <dbReference type="PROSITE" id="PS01124"/>
    </source>
</evidence>
<name>A0ABS3BWM0_9BACT</name>
<dbReference type="InterPro" id="IPR009057">
    <property type="entry name" value="Homeodomain-like_sf"/>
</dbReference>
<dbReference type="PROSITE" id="PS01124">
    <property type="entry name" value="HTH_ARAC_FAMILY_2"/>
    <property type="match status" value="1"/>
</dbReference>
<dbReference type="Pfam" id="PF02311">
    <property type="entry name" value="AraC_binding"/>
    <property type="match status" value="1"/>
</dbReference>
<evidence type="ECO:0000256" key="1">
    <source>
        <dbReference type="ARBA" id="ARBA00023015"/>
    </source>
</evidence>
<accession>A0ABS3BWM0</accession>
<gene>
    <name evidence="5" type="ORF">J0A67_17820</name>
</gene>